<protein>
    <submittedName>
        <fullName evidence="1">Uncharacterized protein</fullName>
    </submittedName>
</protein>
<name>A0A822XVD9_NELNU</name>
<dbReference type="AlphaFoldDB" id="A0A822XVD9"/>
<sequence length="51" mass="5896">MLTRTHKCGCCFTYDYVTDDVINLLGEKERGAFLGRSWSHPRNRELSPIHA</sequence>
<accession>A0A822XVD9</accession>
<reference evidence="1 2" key="1">
    <citation type="journal article" date="2020" name="Mol. Biol. Evol.">
        <title>Distinct Expression and Methylation Patterns for Genes with Different Fates following a Single Whole-Genome Duplication in Flowering Plants.</title>
        <authorList>
            <person name="Shi T."/>
            <person name="Rahmani R.S."/>
            <person name="Gugger P.F."/>
            <person name="Wang M."/>
            <person name="Li H."/>
            <person name="Zhang Y."/>
            <person name="Li Z."/>
            <person name="Wang Q."/>
            <person name="Van de Peer Y."/>
            <person name="Marchal K."/>
            <person name="Chen J."/>
        </authorList>
    </citation>
    <scope>NUCLEOTIDE SEQUENCE [LARGE SCALE GENOMIC DNA]</scope>
    <source>
        <tissue evidence="1">Leaf</tissue>
    </source>
</reference>
<proteinExistence type="predicted"/>
<organism evidence="1 2">
    <name type="scientific">Nelumbo nucifera</name>
    <name type="common">Sacred lotus</name>
    <dbReference type="NCBI Taxonomy" id="4432"/>
    <lineage>
        <taxon>Eukaryota</taxon>
        <taxon>Viridiplantae</taxon>
        <taxon>Streptophyta</taxon>
        <taxon>Embryophyta</taxon>
        <taxon>Tracheophyta</taxon>
        <taxon>Spermatophyta</taxon>
        <taxon>Magnoliopsida</taxon>
        <taxon>Proteales</taxon>
        <taxon>Nelumbonaceae</taxon>
        <taxon>Nelumbo</taxon>
    </lineage>
</organism>
<evidence type="ECO:0000313" key="1">
    <source>
        <dbReference type="EMBL" id="DAD22926.1"/>
    </source>
</evidence>
<evidence type="ECO:0000313" key="2">
    <source>
        <dbReference type="Proteomes" id="UP000607653"/>
    </source>
</evidence>
<keyword evidence="2" id="KW-1185">Reference proteome</keyword>
<gene>
    <name evidence="1" type="ORF">HUJ06_024389</name>
</gene>
<comment type="caution">
    <text evidence="1">The sequence shown here is derived from an EMBL/GenBank/DDBJ whole genome shotgun (WGS) entry which is preliminary data.</text>
</comment>
<dbReference type="Proteomes" id="UP000607653">
    <property type="component" value="Unassembled WGS sequence"/>
</dbReference>
<dbReference type="EMBL" id="DUZY01000001">
    <property type="protein sequence ID" value="DAD22926.1"/>
    <property type="molecule type" value="Genomic_DNA"/>
</dbReference>